<reference evidence="2" key="1">
    <citation type="submission" date="2013-11" db="EMBL/GenBank/DDBJ databases">
        <title>Genome sequence of the fusiform rust pathogen reveals effectors for host alternation and coevolution with pine.</title>
        <authorList>
            <consortium name="DOE Joint Genome Institute"/>
            <person name="Smith K."/>
            <person name="Pendleton A."/>
            <person name="Kubisiak T."/>
            <person name="Anderson C."/>
            <person name="Salamov A."/>
            <person name="Aerts A."/>
            <person name="Riley R."/>
            <person name="Clum A."/>
            <person name="Lindquist E."/>
            <person name="Ence D."/>
            <person name="Campbell M."/>
            <person name="Kronenberg Z."/>
            <person name="Feau N."/>
            <person name="Dhillon B."/>
            <person name="Hamelin R."/>
            <person name="Burleigh J."/>
            <person name="Smith J."/>
            <person name="Yandell M."/>
            <person name="Nelson C."/>
            <person name="Grigoriev I."/>
            <person name="Davis J."/>
        </authorList>
    </citation>
    <scope>NUCLEOTIDE SEQUENCE</scope>
    <source>
        <strain evidence="2">G11</strain>
    </source>
</reference>
<accession>A0A9P6TIJ8</accession>
<proteinExistence type="predicted"/>
<dbReference type="AlphaFoldDB" id="A0A9P6TIJ8"/>
<feature type="compositionally biased region" description="Basic residues" evidence="1">
    <location>
        <begin position="144"/>
        <end position="158"/>
    </location>
</feature>
<sequence length="167" mass="19048">PQKPITAVEKQPSLQEMEEQKEIICLHKYNFAKYCGVMEFNPNNTTMIWTYLGLWKNTHDCLVVLMGLEKVTEMSFIGTNPAPIMTQVPAQSTSSAGLTRNQLQKLGLQPYSKPAHIEEESNNMQNMLSFSRAYYRAMKGITKSNKKGKTHQHKKTHPRNQPPAPQE</sequence>
<dbReference type="Proteomes" id="UP000886653">
    <property type="component" value="Unassembled WGS sequence"/>
</dbReference>
<evidence type="ECO:0000256" key="1">
    <source>
        <dbReference type="SAM" id="MobiDB-lite"/>
    </source>
</evidence>
<evidence type="ECO:0000313" key="2">
    <source>
        <dbReference type="EMBL" id="KAG0151868.1"/>
    </source>
</evidence>
<organism evidence="2 3">
    <name type="scientific">Cronartium quercuum f. sp. fusiforme G11</name>
    <dbReference type="NCBI Taxonomy" id="708437"/>
    <lineage>
        <taxon>Eukaryota</taxon>
        <taxon>Fungi</taxon>
        <taxon>Dikarya</taxon>
        <taxon>Basidiomycota</taxon>
        <taxon>Pucciniomycotina</taxon>
        <taxon>Pucciniomycetes</taxon>
        <taxon>Pucciniales</taxon>
        <taxon>Coleosporiaceae</taxon>
        <taxon>Cronartium</taxon>
    </lineage>
</organism>
<comment type="caution">
    <text evidence="2">The sequence shown here is derived from an EMBL/GenBank/DDBJ whole genome shotgun (WGS) entry which is preliminary data.</text>
</comment>
<protein>
    <submittedName>
        <fullName evidence="2">Uncharacterized protein</fullName>
    </submittedName>
</protein>
<gene>
    <name evidence="2" type="ORF">CROQUDRAFT_650423</name>
</gene>
<feature type="non-terminal residue" evidence="2">
    <location>
        <position position="1"/>
    </location>
</feature>
<dbReference type="OrthoDB" id="10561838at2759"/>
<name>A0A9P6TIJ8_9BASI</name>
<dbReference type="EMBL" id="MU167210">
    <property type="protein sequence ID" value="KAG0151868.1"/>
    <property type="molecule type" value="Genomic_DNA"/>
</dbReference>
<feature type="region of interest" description="Disordered" evidence="1">
    <location>
        <begin position="144"/>
        <end position="167"/>
    </location>
</feature>
<keyword evidence="3" id="KW-1185">Reference proteome</keyword>
<evidence type="ECO:0000313" key="3">
    <source>
        <dbReference type="Proteomes" id="UP000886653"/>
    </source>
</evidence>